<dbReference type="Proteomes" id="UP001528411">
    <property type="component" value="Unassembled WGS sequence"/>
</dbReference>
<feature type="transmembrane region" description="Helical" evidence="2">
    <location>
        <begin position="32"/>
        <end position="56"/>
    </location>
</feature>
<keyword evidence="2" id="KW-0812">Transmembrane</keyword>
<evidence type="ECO:0000256" key="2">
    <source>
        <dbReference type="SAM" id="Phobius"/>
    </source>
</evidence>
<feature type="region of interest" description="Disordered" evidence="1">
    <location>
        <begin position="117"/>
        <end position="138"/>
    </location>
</feature>
<dbReference type="EMBL" id="JAQOMS010000002">
    <property type="protein sequence ID" value="MDC2890702.1"/>
    <property type="molecule type" value="Genomic_DNA"/>
</dbReference>
<reference evidence="3 4" key="1">
    <citation type="submission" date="2023-01" db="EMBL/GenBank/DDBJ databases">
        <title>Psychrosphaera sp. nov., isolated from marine algae.</title>
        <authorList>
            <person name="Bayburt H."/>
            <person name="Choi B.J."/>
            <person name="Kim J.M."/>
            <person name="Choi D.G."/>
            <person name="Jeon C.O."/>
        </authorList>
    </citation>
    <scope>NUCLEOTIDE SEQUENCE [LARGE SCALE GENOMIC DNA]</scope>
    <source>
        <strain evidence="3 4">G1-22</strain>
    </source>
</reference>
<keyword evidence="2" id="KW-1133">Transmembrane helix</keyword>
<evidence type="ECO:0000313" key="4">
    <source>
        <dbReference type="Proteomes" id="UP001528411"/>
    </source>
</evidence>
<gene>
    <name evidence="3" type="ORF">PN838_20600</name>
</gene>
<name>A0ABT5FHP3_9GAMM</name>
<comment type="caution">
    <text evidence="3">The sequence shown here is derived from an EMBL/GenBank/DDBJ whole genome shotgun (WGS) entry which is preliminary data.</text>
</comment>
<accession>A0ABT5FHP3</accession>
<keyword evidence="4" id="KW-1185">Reference proteome</keyword>
<feature type="transmembrane region" description="Helical" evidence="2">
    <location>
        <begin position="68"/>
        <end position="89"/>
    </location>
</feature>
<feature type="compositionally biased region" description="Basic and acidic residues" evidence="1">
    <location>
        <begin position="126"/>
        <end position="138"/>
    </location>
</feature>
<organism evidence="3 4">
    <name type="scientific">Psychrosphaera algicola</name>
    <dbReference type="NCBI Taxonomy" id="3023714"/>
    <lineage>
        <taxon>Bacteria</taxon>
        <taxon>Pseudomonadati</taxon>
        <taxon>Pseudomonadota</taxon>
        <taxon>Gammaproteobacteria</taxon>
        <taxon>Alteromonadales</taxon>
        <taxon>Pseudoalteromonadaceae</taxon>
        <taxon>Psychrosphaera</taxon>
    </lineage>
</organism>
<evidence type="ECO:0000256" key="1">
    <source>
        <dbReference type="SAM" id="MobiDB-lite"/>
    </source>
</evidence>
<sequence>MEETEGFQVPQESNRSVYDFSFSQTQSSSSQFYIAFLIAIVGVLALGLLLLCKLKVFSEFNPLQTSKYRLASVAVFTLVVGGFTLTQFIDSSGTIEQYFKKLAVSLNTKSDGENGAINGSEIDAGTFDKKEQTKPLSR</sequence>
<evidence type="ECO:0000313" key="3">
    <source>
        <dbReference type="EMBL" id="MDC2890702.1"/>
    </source>
</evidence>
<protein>
    <submittedName>
        <fullName evidence="3">Uncharacterized protein</fullName>
    </submittedName>
</protein>
<proteinExistence type="predicted"/>
<keyword evidence="2" id="KW-0472">Membrane</keyword>